<comment type="caution">
    <text evidence="1">The sequence shown here is derived from an EMBL/GenBank/DDBJ whole genome shotgun (WGS) entry which is preliminary data.</text>
</comment>
<gene>
    <name evidence="1" type="ORF">C7373_101144</name>
</gene>
<evidence type="ECO:0000313" key="1">
    <source>
        <dbReference type="EMBL" id="PVY59630.1"/>
    </source>
</evidence>
<reference evidence="1 2" key="1">
    <citation type="submission" date="2018-04" db="EMBL/GenBank/DDBJ databases">
        <title>Genomic Encyclopedia of Type Strains, Phase IV (KMG-IV): sequencing the most valuable type-strain genomes for metagenomic binning, comparative biology and taxonomic classification.</title>
        <authorList>
            <person name="Goeker M."/>
        </authorList>
    </citation>
    <scope>NUCLEOTIDE SEQUENCE [LARGE SCALE GENOMIC DNA]</scope>
    <source>
        <strain evidence="1 2">DSM 26588</strain>
    </source>
</reference>
<dbReference type="Proteomes" id="UP000245778">
    <property type="component" value="Unassembled WGS sequence"/>
</dbReference>
<organism evidence="1 2">
    <name type="scientific">Intestinimonas butyriciproducens</name>
    <dbReference type="NCBI Taxonomy" id="1297617"/>
    <lineage>
        <taxon>Bacteria</taxon>
        <taxon>Bacillati</taxon>
        <taxon>Bacillota</taxon>
        <taxon>Clostridia</taxon>
        <taxon>Eubacteriales</taxon>
        <taxon>Intestinimonas</taxon>
    </lineage>
</organism>
<dbReference type="GeneID" id="93228121"/>
<proteinExistence type="predicted"/>
<dbReference type="OrthoDB" id="2085898at2"/>
<dbReference type="RefSeq" id="WP_116721392.1">
    <property type="nucleotide sequence ID" value="NZ_CP011524.1"/>
</dbReference>
<accession>A0A2U1CFG0</accession>
<name>A0A2U1CFG0_9FIRM</name>
<sequence length="147" mass="16656">MAATTRPIPGIFSKVPGGYAQQINEQTTLFVPDMCAASFNPDTGDLRGYAPDYEALEAAKAPAVHADKPGEYSYCYEMQKAPTGCDFAADLSYYGKHYFLRPLRDDLPQLHGRGISYDEKRNTYTVTLRAYEKLKEQYRIRYETCLD</sequence>
<protein>
    <submittedName>
        <fullName evidence="1">Uncharacterized protein</fullName>
    </submittedName>
</protein>
<dbReference type="EMBL" id="QEKK01000001">
    <property type="protein sequence ID" value="PVY59630.1"/>
    <property type="molecule type" value="Genomic_DNA"/>
</dbReference>
<evidence type="ECO:0000313" key="2">
    <source>
        <dbReference type="Proteomes" id="UP000245778"/>
    </source>
</evidence>
<dbReference type="AlphaFoldDB" id="A0A2U1CFG0"/>